<accession>A0A1W1CQQ1</accession>
<protein>
    <submittedName>
        <fullName evidence="5">C4-type zinc finger protein, DksA/TraR family</fullName>
    </submittedName>
</protein>
<sequence length="121" mass="14034">MLKVKIVMTAEQKQEFKQIIEDQIQTLSSEIEEIRSAIYPAKGEGTSDKVAHISFKQEQSIHFQRYEEATKRLNRLKHAYLKIDTPEYGICKECEEDIPLERLKLVPESVYCVACMNELGL</sequence>
<dbReference type="Pfam" id="PF01258">
    <property type="entry name" value="zf-dskA_traR"/>
    <property type="match status" value="1"/>
</dbReference>
<evidence type="ECO:0000259" key="4">
    <source>
        <dbReference type="Pfam" id="PF01258"/>
    </source>
</evidence>
<dbReference type="EMBL" id="FPHL01000050">
    <property type="protein sequence ID" value="SFV68089.1"/>
    <property type="molecule type" value="Genomic_DNA"/>
</dbReference>
<dbReference type="SUPFAM" id="SSF109635">
    <property type="entry name" value="DnaK suppressor protein DksA, alpha-hairpin domain"/>
    <property type="match status" value="1"/>
</dbReference>
<evidence type="ECO:0000256" key="3">
    <source>
        <dbReference type="ARBA" id="ARBA00022833"/>
    </source>
</evidence>
<dbReference type="PANTHER" id="PTHR33823:SF4">
    <property type="entry name" value="GENERAL STRESS PROTEIN 16O"/>
    <property type="match status" value="1"/>
</dbReference>
<evidence type="ECO:0000256" key="2">
    <source>
        <dbReference type="ARBA" id="ARBA00022771"/>
    </source>
</evidence>
<dbReference type="PANTHER" id="PTHR33823">
    <property type="entry name" value="RNA POLYMERASE-BINDING TRANSCRIPTION FACTOR DKSA-RELATED"/>
    <property type="match status" value="1"/>
</dbReference>
<dbReference type="InterPro" id="IPR000962">
    <property type="entry name" value="Znf_DskA_TraR"/>
</dbReference>
<keyword evidence="2" id="KW-0863">Zinc-finger</keyword>
<dbReference type="SUPFAM" id="SSF57716">
    <property type="entry name" value="Glucocorticoid receptor-like (DNA-binding domain)"/>
    <property type="match status" value="1"/>
</dbReference>
<dbReference type="Gene3D" id="1.20.120.910">
    <property type="entry name" value="DksA, coiled-coil domain"/>
    <property type="match status" value="1"/>
</dbReference>
<evidence type="ECO:0000256" key="1">
    <source>
        <dbReference type="ARBA" id="ARBA00022723"/>
    </source>
</evidence>
<reference evidence="5" key="1">
    <citation type="submission" date="2016-10" db="EMBL/GenBank/DDBJ databases">
        <authorList>
            <person name="de Groot N.N."/>
        </authorList>
    </citation>
    <scope>NUCLEOTIDE SEQUENCE</scope>
</reference>
<keyword evidence="1" id="KW-0479">Metal-binding</keyword>
<name>A0A1W1CQQ1_9ZZZZ</name>
<gene>
    <name evidence="5" type="ORF">MNB_SV-10-1585</name>
</gene>
<evidence type="ECO:0000313" key="5">
    <source>
        <dbReference type="EMBL" id="SFV68089.1"/>
    </source>
</evidence>
<organism evidence="5">
    <name type="scientific">hydrothermal vent metagenome</name>
    <dbReference type="NCBI Taxonomy" id="652676"/>
    <lineage>
        <taxon>unclassified sequences</taxon>
        <taxon>metagenomes</taxon>
        <taxon>ecological metagenomes</taxon>
    </lineage>
</organism>
<dbReference type="AlphaFoldDB" id="A0A1W1CQQ1"/>
<dbReference type="PROSITE" id="PS51128">
    <property type="entry name" value="ZF_DKSA_2"/>
    <property type="match status" value="1"/>
</dbReference>
<dbReference type="InterPro" id="IPR037187">
    <property type="entry name" value="DnaK_N"/>
</dbReference>
<dbReference type="GO" id="GO:0008270">
    <property type="term" value="F:zinc ion binding"/>
    <property type="evidence" value="ECO:0007669"/>
    <property type="project" value="UniProtKB-KW"/>
</dbReference>
<proteinExistence type="predicted"/>
<feature type="domain" description="Zinc finger DksA/TraR C4-type" evidence="4">
    <location>
        <begin position="87"/>
        <end position="115"/>
    </location>
</feature>
<keyword evidence="3" id="KW-0862">Zinc</keyword>